<dbReference type="InterPro" id="IPR036038">
    <property type="entry name" value="Aminotransferase-like"/>
</dbReference>
<evidence type="ECO:0000313" key="2">
    <source>
        <dbReference type="EMBL" id="WSE33477.1"/>
    </source>
</evidence>
<dbReference type="RefSeq" id="WP_326836276.1">
    <property type="nucleotide sequence ID" value="NZ_CP142149.1"/>
</dbReference>
<dbReference type="SUPFAM" id="SSF56752">
    <property type="entry name" value="D-aminoacid aminotransferase-like PLP-dependent enzymes"/>
    <property type="match status" value="1"/>
</dbReference>
<proteinExistence type="predicted"/>
<dbReference type="GO" id="GO:0008483">
    <property type="term" value="F:transaminase activity"/>
    <property type="evidence" value="ECO:0007669"/>
    <property type="project" value="UniProtKB-KW"/>
</dbReference>
<name>A0ABZ1IGG1_9PSEU</name>
<feature type="region of interest" description="Disordered" evidence="1">
    <location>
        <begin position="134"/>
        <end position="163"/>
    </location>
</feature>
<evidence type="ECO:0000256" key="1">
    <source>
        <dbReference type="SAM" id="MobiDB-lite"/>
    </source>
</evidence>
<gene>
    <name evidence="2" type="ORF">VSH64_15390</name>
</gene>
<keyword evidence="2" id="KW-0032">Aminotransferase</keyword>
<organism evidence="2 3">
    <name type="scientific">Amycolatopsis rhabdoformis</name>
    <dbReference type="NCBI Taxonomy" id="1448059"/>
    <lineage>
        <taxon>Bacteria</taxon>
        <taxon>Bacillati</taxon>
        <taxon>Actinomycetota</taxon>
        <taxon>Actinomycetes</taxon>
        <taxon>Pseudonocardiales</taxon>
        <taxon>Pseudonocardiaceae</taxon>
        <taxon>Amycolatopsis</taxon>
    </lineage>
</organism>
<dbReference type="Pfam" id="PF01063">
    <property type="entry name" value="Aminotran_4"/>
    <property type="match status" value="1"/>
</dbReference>
<reference evidence="2 3" key="1">
    <citation type="journal article" date="2015" name="Int. J. Syst. Evol. Microbiol.">
        <title>Amycolatopsis rhabdoformis sp. nov., an actinomycete isolated from a tropical forest soil.</title>
        <authorList>
            <person name="Souza W.R."/>
            <person name="Silva R.E."/>
            <person name="Goodfellow M."/>
            <person name="Busarakam K."/>
            <person name="Figueiro F.S."/>
            <person name="Ferreira D."/>
            <person name="Rodrigues-Filho E."/>
            <person name="Moraes L.A.B."/>
            <person name="Zucchi T.D."/>
        </authorList>
    </citation>
    <scope>NUCLEOTIDE SEQUENCE [LARGE SCALE GENOMIC DNA]</scope>
    <source>
        <strain evidence="2 3">NCIMB 14900</strain>
    </source>
</reference>
<dbReference type="InterPro" id="IPR001544">
    <property type="entry name" value="Aminotrans_IV"/>
</dbReference>
<protein>
    <submittedName>
        <fullName evidence="2">Aminotransferase class IV</fullName>
    </submittedName>
</protein>
<dbReference type="Proteomes" id="UP001330812">
    <property type="component" value="Chromosome"/>
</dbReference>
<keyword evidence="3" id="KW-1185">Reference proteome</keyword>
<dbReference type="EMBL" id="CP142149">
    <property type="protein sequence ID" value="WSE33477.1"/>
    <property type="molecule type" value="Genomic_DNA"/>
</dbReference>
<accession>A0ABZ1IGG1</accession>
<evidence type="ECO:0000313" key="3">
    <source>
        <dbReference type="Proteomes" id="UP001330812"/>
    </source>
</evidence>
<sequence length="163" mass="17873">MQVRAGRVRGLDLHLTRLATNTRVMFGSELDVERVRGYLRRLVAGRASLSARVLVLSRSSGDEPVMVPEILVRTGPPHEHIADPIRLRSTRYERELPEVKHTGTFGLIHHSRQAVLAGYDDALFLDHIVDTSAKPPSGTSASSKATPWCGPKPPSCPASRTCC</sequence>
<keyword evidence="2" id="KW-0808">Transferase</keyword>